<dbReference type="SUPFAM" id="SSF49299">
    <property type="entry name" value="PKD domain"/>
    <property type="match status" value="2"/>
</dbReference>
<dbReference type="GO" id="GO:0016020">
    <property type="term" value="C:membrane"/>
    <property type="evidence" value="ECO:0007669"/>
    <property type="project" value="TreeGrafter"/>
</dbReference>
<evidence type="ECO:0000259" key="3">
    <source>
        <dbReference type="PROSITE" id="PS50222"/>
    </source>
</evidence>
<comment type="caution">
    <text evidence="4">The sequence shown here is derived from an EMBL/GenBank/DDBJ whole genome shotgun (WGS) entry which is preliminary data.</text>
</comment>
<protein>
    <submittedName>
        <fullName evidence="4">PKD domain-containing protein</fullName>
    </submittedName>
</protein>
<dbReference type="GO" id="GO:0000272">
    <property type="term" value="P:polysaccharide catabolic process"/>
    <property type="evidence" value="ECO:0007669"/>
    <property type="project" value="InterPro"/>
</dbReference>
<feature type="region of interest" description="Disordered" evidence="1">
    <location>
        <begin position="127"/>
        <end position="215"/>
    </location>
</feature>
<dbReference type="InterPro" id="IPR011635">
    <property type="entry name" value="CARDB"/>
</dbReference>
<dbReference type="CDD" id="cd00146">
    <property type="entry name" value="PKD"/>
    <property type="match status" value="1"/>
</dbReference>
<dbReference type="PANTHER" id="PTHR46182:SF2">
    <property type="entry name" value="FI19480P1"/>
    <property type="match status" value="1"/>
</dbReference>
<dbReference type="RefSeq" id="WP_220579973.1">
    <property type="nucleotide sequence ID" value="NZ_RKLT01000003.1"/>
</dbReference>
<sequence>MSTTIQTRFKRATAAFLALAVILSVLGPVGTAAAAPSVSVSQSADSTTVNPGGTVTFTTDLTVEELNAPQLNVTTPDGWTITNQEAEGGPAYDGDGTWQWFSGGSAGANVSYTVTYTVQVPGDASPGEYTIDAEGSAVTPETDSTRFADTDSTTITVEEEQTNTPPTADAGGDQTVDEGDDVTLDASGSDDPDGDSLSYTWTQTAGPSVSVSDTVSPTFTAPSVDSTTTLTFEVEVADGNGGTDTDTVSVTVDPVNEDPSASISGPTSAQVGEELTFDAVASDDGSIASYEWDFDDGETASGQSVTHAFDSEGDYTVELTVTDDEGATTTATQTVSVSAAPAPANFQITNLDAPASATQGDTVTVEATVENTGDEEATQTVEFTFDGSVIDSQDVTLASGASEDVQFTLDTTGVAAGTYTHGVSTDDDTASAQITVEAASEPSPGAVDVSLVPADQTATTGDEVTYDVVVSGTDDVGAFEGNVTVSDTSNAIITDVSTPATGDNQNVDFTEQTAEIGMYGLPQDADDPVTVATITLSAESVGETDISLSDNKVYNQQGTGYTIDSTNDATLSVSVGAVVGDTPPANMDDDAVLEDINGSGEFNIVDVQALFSAYTQDKDVVLDNVEQFDFNGDGEISIGDVQAAFYEVTTSQ</sequence>
<organism evidence="4 5">
    <name type="scientific">Haloarcula nitratireducens</name>
    <dbReference type="NCBI Taxonomy" id="2487749"/>
    <lineage>
        <taxon>Archaea</taxon>
        <taxon>Methanobacteriati</taxon>
        <taxon>Methanobacteriota</taxon>
        <taxon>Stenosarchaea group</taxon>
        <taxon>Halobacteria</taxon>
        <taxon>Halobacteriales</taxon>
        <taxon>Haloarculaceae</taxon>
        <taxon>Haloarcula</taxon>
    </lineage>
</organism>
<dbReference type="PROSITE" id="PS50222">
    <property type="entry name" value="EF_HAND_2"/>
    <property type="match status" value="1"/>
</dbReference>
<dbReference type="PROSITE" id="PS50093">
    <property type="entry name" value="PKD"/>
    <property type="match status" value="1"/>
</dbReference>
<dbReference type="InterPro" id="IPR018247">
    <property type="entry name" value="EF_Hand_1_Ca_BS"/>
</dbReference>
<dbReference type="SMART" id="SM00089">
    <property type="entry name" value="PKD"/>
    <property type="match status" value="2"/>
</dbReference>
<dbReference type="Proteomes" id="UP001430455">
    <property type="component" value="Unassembled WGS sequence"/>
</dbReference>
<name>A0AAW4PC71_9EURY</name>
<dbReference type="InterPro" id="IPR029865">
    <property type="entry name" value="KIAA0319-like"/>
</dbReference>
<feature type="compositionally biased region" description="Acidic residues" evidence="1">
    <location>
        <begin position="175"/>
        <end position="194"/>
    </location>
</feature>
<dbReference type="PANTHER" id="PTHR46182">
    <property type="entry name" value="FI19480P1"/>
    <property type="match status" value="1"/>
</dbReference>
<feature type="domain" description="EF-hand" evidence="3">
    <location>
        <begin position="616"/>
        <end position="651"/>
    </location>
</feature>
<accession>A0AAW4PC71</accession>
<feature type="domain" description="PKD" evidence="2">
    <location>
        <begin position="258"/>
        <end position="344"/>
    </location>
</feature>
<dbReference type="InterPro" id="IPR022409">
    <property type="entry name" value="PKD/Chitinase_dom"/>
</dbReference>
<feature type="compositionally biased region" description="Polar residues" evidence="1">
    <location>
        <begin position="150"/>
        <end position="166"/>
    </location>
</feature>
<dbReference type="Pfam" id="PF22352">
    <property type="entry name" value="K319L-like_PKD"/>
    <property type="match status" value="1"/>
</dbReference>
<evidence type="ECO:0000256" key="1">
    <source>
        <dbReference type="SAM" id="MobiDB-lite"/>
    </source>
</evidence>
<evidence type="ECO:0000313" key="5">
    <source>
        <dbReference type="Proteomes" id="UP001430455"/>
    </source>
</evidence>
<dbReference type="Gene3D" id="1.10.1330.10">
    <property type="entry name" value="Dockerin domain"/>
    <property type="match status" value="1"/>
</dbReference>
<dbReference type="InterPro" id="IPR036439">
    <property type="entry name" value="Dockerin_dom_sf"/>
</dbReference>
<dbReference type="InterPro" id="IPR013783">
    <property type="entry name" value="Ig-like_fold"/>
</dbReference>
<dbReference type="InterPro" id="IPR000601">
    <property type="entry name" value="PKD_dom"/>
</dbReference>
<dbReference type="PROSITE" id="PS00018">
    <property type="entry name" value="EF_HAND_1"/>
    <property type="match status" value="1"/>
</dbReference>
<evidence type="ECO:0000259" key="2">
    <source>
        <dbReference type="PROSITE" id="PS50093"/>
    </source>
</evidence>
<dbReference type="InterPro" id="IPR002048">
    <property type="entry name" value="EF_hand_dom"/>
</dbReference>
<keyword evidence="5" id="KW-1185">Reference proteome</keyword>
<dbReference type="EMBL" id="RKLT01000003">
    <property type="protein sequence ID" value="MBX0295323.1"/>
    <property type="molecule type" value="Genomic_DNA"/>
</dbReference>
<dbReference type="GO" id="GO:0005509">
    <property type="term" value="F:calcium ion binding"/>
    <property type="evidence" value="ECO:0007669"/>
    <property type="project" value="InterPro"/>
</dbReference>
<proteinExistence type="predicted"/>
<dbReference type="Gene3D" id="2.60.40.10">
    <property type="entry name" value="Immunoglobulins"/>
    <property type="match status" value="3"/>
</dbReference>
<dbReference type="InterPro" id="IPR035986">
    <property type="entry name" value="PKD_dom_sf"/>
</dbReference>
<gene>
    <name evidence="4" type="ORF">EGH23_10560</name>
</gene>
<dbReference type="AlphaFoldDB" id="A0AAW4PC71"/>
<reference evidence="4 5" key="1">
    <citation type="submission" date="2021-06" db="EMBL/GenBank/DDBJ databases">
        <title>Halomicroarcula sp. a new haloarchaeum isolated from saline soil.</title>
        <authorList>
            <person name="Duran-Viseras A."/>
            <person name="Sanchez-Porro C."/>
            <person name="Ventosa A."/>
        </authorList>
    </citation>
    <scope>NUCLEOTIDE SEQUENCE [LARGE SCALE GENOMIC DNA]</scope>
    <source>
        <strain evidence="4 5">F27</strain>
    </source>
</reference>
<dbReference type="Pfam" id="PF18911">
    <property type="entry name" value="PKD_4"/>
    <property type="match status" value="1"/>
</dbReference>
<evidence type="ECO:0000313" key="4">
    <source>
        <dbReference type="EMBL" id="MBX0295323.1"/>
    </source>
</evidence>
<dbReference type="GO" id="GO:0031410">
    <property type="term" value="C:cytoplasmic vesicle"/>
    <property type="evidence" value="ECO:0007669"/>
    <property type="project" value="TreeGrafter"/>
</dbReference>
<dbReference type="Pfam" id="PF07705">
    <property type="entry name" value="CARDB"/>
    <property type="match status" value="1"/>
</dbReference>